<organism evidence="1 2">
    <name type="scientific">Candidatus Collierbacteria bacterium GW2011_GWC2_43_12</name>
    <dbReference type="NCBI Taxonomy" id="1618390"/>
    <lineage>
        <taxon>Bacteria</taxon>
        <taxon>Candidatus Collieribacteriota</taxon>
    </lineage>
</organism>
<name>A0A0G1G2S5_9BACT</name>
<comment type="caution">
    <text evidence="1">The sequence shown here is derived from an EMBL/GenBank/DDBJ whole genome shotgun (WGS) entry which is preliminary data.</text>
</comment>
<evidence type="ECO:0000313" key="2">
    <source>
        <dbReference type="Proteomes" id="UP000033980"/>
    </source>
</evidence>
<protein>
    <submittedName>
        <fullName evidence="1">Uncharacterized protein</fullName>
    </submittedName>
</protein>
<evidence type="ECO:0000313" key="1">
    <source>
        <dbReference type="EMBL" id="KKS93258.1"/>
    </source>
</evidence>
<dbReference type="Proteomes" id="UP000033980">
    <property type="component" value="Unassembled WGS sequence"/>
</dbReference>
<reference evidence="1 2" key="1">
    <citation type="journal article" date="2015" name="Nature">
        <title>rRNA introns, odd ribosomes, and small enigmatic genomes across a large radiation of phyla.</title>
        <authorList>
            <person name="Brown C.T."/>
            <person name="Hug L.A."/>
            <person name="Thomas B.C."/>
            <person name="Sharon I."/>
            <person name="Castelle C.J."/>
            <person name="Singh A."/>
            <person name="Wilkins M.J."/>
            <person name="Williams K.H."/>
            <person name="Banfield J.F."/>
        </authorList>
    </citation>
    <scope>NUCLEOTIDE SEQUENCE [LARGE SCALE GENOMIC DNA]</scope>
</reference>
<accession>A0A0G1G2S5</accession>
<dbReference type="EMBL" id="LCFK01000023">
    <property type="protein sequence ID" value="KKS93258.1"/>
    <property type="molecule type" value="Genomic_DNA"/>
</dbReference>
<proteinExistence type="predicted"/>
<gene>
    <name evidence="1" type="ORF">UV68_C0023G0012</name>
</gene>
<sequence>MPSHDYDSFSAMSIGIMSLKNLNELIKARHDARYRRGEMLNEWVVLGRFLFDSCGNTLQFTSDIPAEIFPNIPSVLAYQDFNQFLIRNHAEQLPMWASFANSIPSTTVHCPECGAQWTIRNCHDAIRSNENRIIGLGPFVGQRLSDVIASWDRINTADWCIREVKSGSIVVHESHIVRENDKASVEIFTYQHTSCHQSYLKRTGKTPRT</sequence>
<dbReference type="AlphaFoldDB" id="A0A0G1G2S5"/>